<evidence type="ECO:0000256" key="1">
    <source>
        <dbReference type="SAM" id="MobiDB-lite"/>
    </source>
</evidence>
<reference evidence="4" key="1">
    <citation type="submission" date="2022-11" db="EMBL/GenBank/DDBJ databases">
        <title>Genome Sequence of Cubamyces cubensis.</title>
        <authorList>
            <person name="Buettner E."/>
        </authorList>
    </citation>
    <scope>NUCLEOTIDE SEQUENCE</scope>
    <source>
        <strain evidence="4">MPL-01</strain>
    </source>
</reference>
<feature type="region of interest" description="Disordered" evidence="1">
    <location>
        <begin position="31"/>
        <end position="187"/>
    </location>
</feature>
<feature type="compositionally biased region" description="Low complexity" evidence="1">
    <location>
        <begin position="171"/>
        <end position="184"/>
    </location>
</feature>
<dbReference type="PANTHER" id="PTHR10334">
    <property type="entry name" value="CYSTEINE-RICH SECRETORY PROTEIN-RELATED"/>
    <property type="match status" value="1"/>
</dbReference>
<dbReference type="SMART" id="SM00198">
    <property type="entry name" value="SCP"/>
    <property type="match status" value="1"/>
</dbReference>
<dbReference type="AlphaFoldDB" id="A0AAD7TNZ4"/>
<evidence type="ECO:0000313" key="5">
    <source>
        <dbReference type="Proteomes" id="UP001215151"/>
    </source>
</evidence>
<keyword evidence="5" id="KW-1185">Reference proteome</keyword>
<dbReference type="Gene3D" id="3.40.33.10">
    <property type="entry name" value="CAP"/>
    <property type="match status" value="1"/>
</dbReference>
<dbReference type="InterPro" id="IPR035940">
    <property type="entry name" value="CAP_sf"/>
</dbReference>
<dbReference type="InterPro" id="IPR014044">
    <property type="entry name" value="CAP_dom"/>
</dbReference>
<proteinExistence type="predicted"/>
<dbReference type="Pfam" id="PF00188">
    <property type="entry name" value="CAP"/>
    <property type="match status" value="1"/>
</dbReference>
<dbReference type="SUPFAM" id="SSF55797">
    <property type="entry name" value="PR-1-like"/>
    <property type="match status" value="1"/>
</dbReference>
<organism evidence="4 5">
    <name type="scientific">Trametes cubensis</name>
    <dbReference type="NCBI Taxonomy" id="1111947"/>
    <lineage>
        <taxon>Eukaryota</taxon>
        <taxon>Fungi</taxon>
        <taxon>Dikarya</taxon>
        <taxon>Basidiomycota</taxon>
        <taxon>Agaricomycotina</taxon>
        <taxon>Agaricomycetes</taxon>
        <taxon>Polyporales</taxon>
        <taxon>Polyporaceae</taxon>
        <taxon>Trametes</taxon>
    </lineage>
</organism>
<keyword evidence="2" id="KW-0732">Signal</keyword>
<evidence type="ECO:0000313" key="4">
    <source>
        <dbReference type="EMBL" id="KAJ8469898.1"/>
    </source>
</evidence>
<evidence type="ECO:0000259" key="3">
    <source>
        <dbReference type="SMART" id="SM00198"/>
    </source>
</evidence>
<protein>
    <recommendedName>
        <fullName evidence="3">SCP domain-containing protein</fullName>
    </recommendedName>
</protein>
<dbReference type="PRINTS" id="PR00837">
    <property type="entry name" value="V5TPXLIKE"/>
</dbReference>
<comment type="caution">
    <text evidence="4">The sequence shown here is derived from an EMBL/GenBank/DDBJ whole genome shotgun (WGS) entry which is preliminary data.</text>
</comment>
<evidence type="ECO:0000256" key="2">
    <source>
        <dbReference type="SAM" id="SignalP"/>
    </source>
</evidence>
<feature type="compositionally biased region" description="Polar residues" evidence="1">
    <location>
        <begin position="32"/>
        <end position="51"/>
    </location>
</feature>
<name>A0AAD7TNZ4_9APHY</name>
<dbReference type="InterPro" id="IPR001283">
    <property type="entry name" value="CRISP-related"/>
</dbReference>
<gene>
    <name evidence="4" type="ORF">ONZ51_g8701</name>
</gene>
<feature type="signal peptide" evidence="2">
    <location>
        <begin position="1"/>
        <end position="20"/>
    </location>
</feature>
<feature type="chain" id="PRO_5041935278" description="SCP domain-containing protein" evidence="2">
    <location>
        <begin position="21"/>
        <end position="325"/>
    </location>
</feature>
<feature type="compositionally biased region" description="Polar residues" evidence="1">
    <location>
        <begin position="122"/>
        <end position="170"/>
    </location>
</feature>
<feature type="domain" description="SCP" evidence="3">
    <location>
        <begin position="186"/>
        <end position="317"/>
    </location>
</feature>
<dbReference type="EMBL" id="JAPEVG010000270">
    <property type="protein sequence ID" value="KAJ8469898.1"/>
    <property type="molecule type" value="Genomic_DNA"/>
</dbReference>
<dbReference type="Proteomes" id="UP001215151">
    <property type="component" value="Unassembled WGS sequence"/>
</dbReference>
<accession>A0AAD7TNZ4</accession>
<sequence length="325" mass="32773">MKLSLGHVAIVLAFVSVAAARPAVFHELVASPSPTDPVSASSPSATQDSALSITSTPPVGTSSSPVTVPTSSPVSSDSSETSSSSSASSASLDSQSTSATSISDAPTGVSSVVPSASSSPSDTIPTNTGSVSPVTPTSDHSSTTPAGVSNPSTDSGVPSSATGTGSIVTRASSSSDAPSPSSSPITDDQAYLDLHNIVRNLVNAPPLTWSDDLASKAQSYAARCELKHSDGANGPVGENLVAATGAFDVNSAVKLFVQDASQFHTVPFTFSHFTQVIWKSTTQLGCGSALCDNIFPDQDGKATYHVCLYDPVGNVVGQEKDNLPL</sequence>
<feature type="compositionally biased region" description="Low complexity" evidence="1">
    <location>
        <begin position="52"/>
        <end position="121"/>
    </location>
</feature>